<protein>
    <submittedName>
        <fullName evidence="1">Uncharacterized protein</fullName>
    </submittedName>
</protein>
<evidence type="ECO:0000313" key="1">
    <source>
        <dbReference type="EMBL" id="KAF6166088.1"/>
    </source>
</evidence>
<proteinExistence type="predicted"/>
<dbReference type="Proteomes" id="UP000541444">
    <property type="component" value="Unassembled WGS sequence"/>
</dbReference>
<dbReference type="AlphaFoldDB" id="A0A7J7NGS8"/>
<sequence length="179" mass="20152">MSNFIRLLPLASCSQRNVTISLMLPGNNPGDVKASSALEFVPRVDWVKFVDYYNSEKFLAKSKRNKENEVKLITPYTLGRTSMPIIHHKLAEERGTTDEEIGRVEVYIPVHTKKDKTIQCPDVIPVPSPGKGRGKEMQDNYGASGYFLETGRTYKRKHVETLKLTEVSASNKLESFCAS</sequence>
<dbReference type="InterPro" id="IPR004252">
    <property type="entry name" value="Probable_transposase_24"/>
</dbReference>
<dbReference type="Pfam" id="PF03004">
    <property type="entry name" value="Transposase_24"/>
    <property type="match status" value="1"/>
</dbReference>
<reference evidence="1 2" key="1">
    <citation type="journal article" date="2020" name="IScience">
        <title>Genome Sequencing of the Endangered Kingdonia uniflora (Circaeasteraceae, Ranunculales) Reveals Potential Mechanisms of Evolutionary Specialization.</title>
        <authorList>
            <person name="Sun Y."/>
            <person name="Deng T."/>
            <person name="Zhang A."/>
            <person name="Moore M.J."/>
            <person name="Landis J.B."/>
            <person name="Lin N."/>
            <person name="Zhang H."/>
            <person name="Zhang X."/>
            <person name="Huang J."/>
            <person name="Zhang X."/>
            <person name="Sun H."/>
            <person name="Wang H."/>
        </authorList>
    </citation>
    <scope>NUCLEOTIDE SEQUENCE [LARGE SCALE GENOMIC DNA]</scope>
    <source>
        <strain evidence="1">TB1705</strain>
        <tissue evidence="1">Leaf</tissue>
    </source>
</reference>
<name>A0A7J7NGS8_9MAGN</name>
<accession>A0A7J7NGS8</accession>
<comment type="caution">
    <text evidence="1">The sequence shown here is derived from an EMBL/GenBank/DDBJ whole genome shotgun (WGS) entry which is preliminary data.</text>
</comment>
<keyword evidence="2" id="KW-1185">Reference proteome</keyword>
<evidence type="ECO:0000313" key="2">
    <source>
        <dbReference type="Proteomes" id="UP000541444"/>
    </source>
</evidence>
<organism evidence="1 2">
    <name type="scientific">Kingdonia uniflora</name>
    <dbReference type="NCBI Taxonomy" id="39325"/>
    <lineage>
        <taxon>Eukaryota</taxon>
        <taxon>Viridiplantae</taxon>
        <taxon>Streptophyta</taxon>
        <taxon>Embryophyta</taxon>
        <taxon>Tracheophyta</taxon>
        <taxon>Spermatophyta</taxon>
        <taxon>Magnoliopsida</taxon>
        <taxon>Ranunculales</taxon>
        <taxon>Circaeasteraceae</taxon>
        <taxon>Kingdonia</taxon>
    </lineage>
</organism>
<dbReference type="EMBL" id="JACGCM010000811">
    <property type="protein sequence ID" value="KAF6166088.1"/>
    <property type="molecule type" value="Genomic_DNA"/>
</dbReference>
<gene>
    <name evidence="1" type="ORF">GIB67_023798</name>
</gene>